<dbReference type="PANTHER" id="PTHR10513">
    <property type="entry name" value="DEOXYNUCLEOSIDE KINASE"/>
    <property type="match status" value="1"/>
</dbReference>
<feature type="domain" description="Deoxynucleoside kinase" evidence="2">
    <location>
        <begin position="2"/>
        <end position="195"/>
    </location>
</feature>
<evidence type="ECO:0000313" key="4">
    <source>
        <dbReference type="Proteomes" id="UP000809081"/>
    </source>
</evidence>
<reference evidence="3 4" key="1">
    <citation type="submission" date="2021-01" db="EMBL/GenBank/DDBJ databases">
        <title>Genomic Encyclopedia of Type Strains, Phase IV (KMG-IV): sequencing the most valuable type-strain genomes for metagenomic binning, comparative biology and taxonomic classification.</title>
        <authorList>
            <person name="Goeker M."/>
        </authorList>
    </citation>
    <scope>NUCLEOTIDE SEQUENCE [LARGE SCALE GENOMIC DNA]</scope>
    <source>
        <strain evidence="3 4">DSM 27513</strain>
    </source>
</reference>
<keyword evidence="3" id="KW-0418">Kinase</keyword>
<comment type="similarity">
    <text evidence="1">Belongs to the DCK/DGK family.</text>
</comment>
<dbReference type="RefSeq" id="WP_205017930.1">
    <property type="nucleotide sequence ID" value="NZ_JAFBEI010000059.1"/>
</dbReference>
<evidence type="ECO:0000259" key="2">
    <source>
        <dbReference type="Pfam" id="PF01712"/>
    </source>
</evidence>
<evidence type="ECO:0000313" key="3">
    <source>
        <dbReference type="EMBL" id="MBM7637080.1"/>
    </source>
</evidence>
<gene>
    <name evidence="3" type="ORF">JOC31_001910</name>
</gene>
<dbReference type="InterPro" id="IPR002624">
    <property type="entry name" value="DCK/DGK"/>
</dbReference>
<name>A0ABS2PNT2_9STRE</name>
<dbReference type="PANTHER" id="PTHR10513:SF35">
    <property type="entry name" value="DEOXYADENOSINE KINASE"/>
    <property type="match status" value="1"/>
</dbReference>
<dbReference type="EMBL" id="JAFBEI010000059">
    <property type="protein sequence ID" value="MBM7637080.1"/>
    <property type="molecule type" value="Genomic_DNA"/>
</dbReference>
<comment type="caution">
    <text evidence="3">The sequence shown here is derived from an EMBL/GenBank/DDBJ whole genome shotgun (WGS) entry which is preliminary data.</text>
</comment>
<dbReference type="Proteomes" id="UP000809081">
    <property type="component" value="Unassembled WGS sequence"/>
</dbReference>
<sequence>MIILAGMIGVGKTTYTSKLAKALGTEAFFEPVDNNPILDKYYEDPDKYGFALQIYFLNKRFKSIKEAYEKDNNVLDRSIYEDALFTYINKLQGNISQEEYAIYLELLDNMMEEMAGMPKKSPDLLIYLDGSFEHIMANIEKRGRSYEQPTADNGLLDYYKLLHDHYQGWFEDYDHSPKLRINTDNLDIHRQEDWNTVYQVITEQMKALGLDK</sequence>
<dbReference type="InterPro" id="IPR031314">
    <property type="entry name" value="DNK_dom"/>
</dbReference>
<organism evidence="3 4">
    <name type="scientific">Streptococcus saliviloxodontae</name>
    <dbReference type="NCBI Taxonomy" id="1349416"/>
    <lineage>
        <taxon>Bacteria</taxon>
        <taxon>Bacillati</taxon>
        <taxon>Bacillota</taxon>
        <taxon>Bacilli</taxon>
        <taxon>Lactobacillales</taxon>
        <taxon>Streptococcaceae</taxon>
        <taxon>Streptococcus</taxon>
    </lineage>
</organism>
<protein>
    <submittedName>
        <fullName evidence="3">Deoxyadenosine/deoxycytidine kinase</fullName>
    </submittedName>
</protein>
<dbReference type="SUPFAM" id="SSF52540">
    <property type="entry name" value="P-loop containing nucleoside triphosphate hydrolases"/>
    <property type="match status" value="1"/>
</dbReference>
<dbReference type="Gene3D" id="3.40.50.300">
    <property type="entry name" value="P-loop containing nucleotide triphosphate hydrolases"/>
    <property type="match status" value="1"/>
</dbReference>
<keyword evidence="4" id="KW-1185">Reference proteome</keyword>
<dbReference type="InterPro" id="IPR050566">
    <property type="entry name" value="Deoxyribonucleoside_kinase"/>
</dbReference>
<dbReference type="GO" id="GO:0016301">
    <property type="term" value="F:kinase activity"/>
    <property type="evidence" value="ECO:0007669"/>
    <property type="project" value="UniProtKB-KW"/>
</dbReference>
<accession>A0ABS2PNT2</accession>
<proteinExistence type="inferred from homology"/>
<dbReference type="CDD" id="cd01673">
    <property type="entry name" value="dNK"/>
    <property type="match status" value="1"/>
</dbReference>
<dbReference type="Pfam" id="PF01712">
    <property type="entry name" value="dNK"/>
    <property type="match status" value="1"/>
</dbReference>
<dbReference type="InterPro" id="IPR027417">
    <property type="entry name" value="P-loop_NTPase"/>
</dbReference>
<keyword evidence="3" id="KW-0808">Transferase</keyword>
<evidence type="ECO:0000256" key="1">
    <source>
        <dbReference type="ARBA" id="ARBA00007420"/>
    </source>
</evidence>
<dbReference type="PIRSF" id="PIRSF000705">
    <property type="entry name" value="DNK"/>
    <property type="match status" value="1"/>
</dbReference>